<accession>W4G0E6</accession>
<sequence>MLNSPDDAIQRLCRAQLRAIILLRFHVDAAALDAGGDLMLQRFLNGTLQEQPIASLKTQHADISSVWTDVVATLRQYNLRLQTRGDDHFDIKFPHMAKSATTKNIAREMKMHIKLGHALAWSKQTDQGRTTMLHGRDGSKFLLSGGKLWDADYRFGIAARLNQVDTRSVLKRKRLRSNGACRHCGQVAPETLAHVLQRCPHNKVSIRARHDTALGAISRTIQAALPKATLLVKACLTCYDGSTLKPGLQLIDQDKKTAIICDLAIAHEDDQLHDGDTVFEKTAKGKMDKYSPLSRHLVRQGFEVYSCALVYGSLGSVAPANHNILTAVIGLSRPAASKLQYGLSADIIKSSRTIWNTHCSGPKPDSRSARADSRMA</sequence>
<dbReference type="VEuPathDB" id="FungiDB:H257_11988"/>
<dbReference type="EMBL" id="KI913150">
    <property type="protein sequence ID" value="ETV73172.1"/>
    <property type="molecule type" value="Genomic_DNA"/>
</dbReference>
<dbReference type="GeneID" id="20813984"/>
<proteinExistence type="predicted"/>
<dbReference type="OrthoDB" id="79620at2759"/>
<name>W4G0E6_APHAT</name>
<protein>
    <recommendedName>
        <fullName evidence="2">Reverse transcriptase zinc-binding domain-containing protein</fullName>
    </recommendedName>
</protein>
<organism evidence="1">
    <name type="scientific">Aphanomyces astaci</name>
    <name type="common">Crayfish plague agent</name>
    <dbReference type="NCBI Taxonomy" id="112090"/>
    <lineage>
        <taxon>Eukaryota</taxon>
        <taxon>Sar</taxon>
        <taxon>Stramenopiles</taxon>
        <taxon>Oomycota</taxon>
        <taxon>Saprolegniomycetes</taxon>
        <taxon>Saprolegniales</taxon>
        <taxon>Verrucalvaceae</taxon>
        <taxon>Aphanomyces</taxon>
    </lineage>
</organism>
<gene>
    <name evidence="1" type="ORF">H257_11988</name>
</gene>
<dbReference type="RefSeq" id="XP_009837377.1">
    <property type="nucleotide sequence ID" value="XM_009839075.1"/>
</dbReference>
<dbReference type="AlphaFoldDB" id="W4G0E6"/>
<dbReference type="STRING" id="112090.W4G0E6"/>
<evidence type="ECO:0008006" key="2">
    <source>
        <dbReference type="Google" id="ProtNLM"/>
    </source>
</evidence>
<reference evidence="1" key="1">
    <citation type="submission" date="2013-12" db="EMBL/GenBank/DDBJ databases">
        <title>The Genome Sequence of Aphanomyces astaci APO3.</title>
        <authorList>
            <consortium name="The Broad Institute Genomics Platform"/>
            <person name="Russ C."/>
            <person name="Tyler B."/>
            <person name="van West P."/>
            <person name="Dieguez-Uribeondo J."/>
            <person name="Young S.K."/>
            <person name="Zeng Q."/>
            <person name="Gargeya S."/>
            <person name="Fitzgerald M."/>
            <person name="Abouelleil A."/>
            <person name="Alvarado L."/>
            <person name="Chapman S.B."/>
            <person name="Gainer-Dewar J."/>
            <person name="Goldberg J."/>
            <person name="Griggs A."/>
            <person name="Gujja S."/>
            <person name="Hansen M."/>
            <person name="Howarth C."/>
            <person name="Imamovic A."/>
            <person name="Ireland A."/>
            <person name="Larimer J."/>
            <person name="McCowan C."/>
            <person name="Murphy C."/>
            <person name="Pearson M."/>
            <person name="Poon T.W."/>
            <person name="Priest M."/>
            <person name="Roberts A."/>
            <person name="Saif S."/>
            <person name="Shea T."/>
            <person name="Sykes S."/>
            <person name="Wortman J."/>
            <person name="Nusbaum C."/>
            <person name="Birren B."/>
        </authorList>
    </citation>
    <scope>NUCLEOTIDE SEQUENCE [LARGE SCALE GENOMIC DNA]</scope>
    <source>
        <strain evidence="1">APO3</strain>
    </source>
</reference>
<evidence type="ECO:0000313" key="1">
    <source>
        <dbReference type="EMBL" id="ETV73172.1"/>
    </source>
</evidence>